<protein>
    <recommendedName>
        <fullName evidence="8">DZIP3-like HEPN domain-containing protein</fullName>
    </recommendedName>
</protein>
<dbReference type="EMBL" id="UYJE01004574">
    <property type="protein sequence ID" value="VDI29236.1"/>
    <property type="molecule type" value="Genomic_DNA"/>
</dbReference>
<dbReference type="Proteomes" id="UP000596742">
    <property type="component" value="Unassembled WGS sequence"/>
</dbReference>
<dbReference type="SUPFAM" id="SSF48403">
    <property type="entry name" value="Ankyrin repeat"/>
    <property type="match status" value="1"/>
</dbReference>
<evidence type="ECO:0000313" key="6">
    <source>
        <dbReference type="EMBL" id="VDI29236.1"/>
    </source>
</evidence>
<evidence type="ECO:0000259" key="4">
    <source>
        <dbReference type="Pfam" id="PF18738"/>
    </source>
</evidence>
<dbReference type="AlphaFoldDB" id="A0A8B6E7G7"/>
<dbReference type="InterPro" id="IPR002110">
    <property type="entry name" value="Ankyrin_rpt"/>
</dbReference>
<keyword evidence="2 3" id="KW-0040">ANK repeat</keyword>
<evidence type="ECO:0000256" key="2">
    <source>
        <dbReference type="ARBA" id="ARBA00023043"/>
    </source>
</evidence>
<dbReference type="Pfam" id="PF18738">
    <property type="entry name" value="HEPN_DZIP3"/>
    <property type="match status" value="1"/>
</dbReference>
<dbReference type="PANTHER" id="PTHR24173:SF74">
    <property type="entry name" value="ANKYRIN REPEAT DOMAIN-CONTAINING PROTEIN 16"/>
    <property type="match status" value="1"/>
</dbReference>
<dbReference type="InterPro" id="IPR049050">
    <property type="entry name" value="nSTAND3"/>
</dbReference>
<proteinExistence type="predicted"/>
<evidence type="ECO:0000313" key="7">
    <source>
        <dbReference type="Proteomes" id="UP000596742"/>
    </source>
</evidence>
<dbReference type="PANTHER" id="PTHR24173">
    <property type="entry name" value="ANKYRIN REPEAT CONTAINING"/>
    <property type="match status" value="1"/>
</dbReference>
<evidence type="ECO:0000256" key="1">
    <source>
        <dbReference type="ARBA" id="ARBA00022737"/>
    </source>
</evidence>
<name>A0A8B6E7G7_MYTGA</name>
<dbReference type="PROSITE" id="PS50297">
    <property type="entry name" value="ANK_REP_REGION"/>
    <property type="match status" value="3"/>
</dbReference>
<dbReference type="Gene3D" id="1.25.40.20">
    <property type="entry name" value="Ankyrin repeat-containing domain"/>
    <property type="match status" value="3"/>
</dbReference>
<dbReference type="Pfam" id="PF00023">
    <property type="entry name" value="Ank"/>
    <property type="match status" value="1"/>
</dbReference>
<evidence type="ECO:0008006" key="8">
    <source>
        <dbReference type="Google" id="ProtNLM"/>
    </source>
</evidence>
<feature type="repeat" description="ANK" evidence="3">
    <location>
        <begin position="625"/>
        <end position="657"/>
    </location>
</feature>
<dbReference type="InterPro" id="IPR036770">
    <property type="entry name" value="Ankyrin_rpt-contain_sf"/>
</dbReference>
<sequence>MRLNLHREKSTIAHWNETLADKFSMDVLRSRCRKIESDPGEMATCSKKPRLTCSNENQNYVTLDKLVKEVAEPVVRKRFDIEFQPAVLQKTLNKESLKINKLVDGKQWNILFPPRDQKPVCSSKFDLTLMILLIRNLTPIQISDILPVSIDISPGADISRIKHYRNVLAHCNGNISDVEFEKQWLEICQAIVRLGGESYKEMCAQVRITSLSSGRGHGMKYIHQEIIEDWKEIETKLIETNAIKELIKVTEKSNFIAVIGPSGCGKSTAAHQVALLLHRNDGYQIVPSNFPTDITQYYNESEKQVFVFDDVCGKYSLDYDLLKKWKKLGTELNKIKQCEHVIILVSSRSDIFYQFKDVQFLFTTHFDMLSNDYRLCNNERFLMAKAHIGEENAEILRKSNYFNRYDFFPLLCQIFATEKDRNIKDFFSQPVKVIKKELTLMKEEKDQTSFAVLALFVIYNNCITDEILSPTSGIKTILSDIAEECVLSSVLNIKVVRIQLECFLHSYVKKIGSSYMIMHDKLFDIFVSFYGEHILDIILNHCNYPVISTRFQLQSVKNEDEFMIKVPVEKEEKYFQRFFHFSNAGDFANTFWHQNFENKTFHQQFLKLLSEDQNCRDFCLSLSDTESSPLFITVAKGYIDITKVLLDMGMNVTVYNELQLTPLAYAAGCLEILKLLLKSSGDFNKKQSKQRHSFGWCSAVTHLFSVCSYISNISNLSIMDNQKRCVENFKYRQENVVDLGSVTHMGTPLLLATTFGHTDIVKLLINHNCDIDPHDWFPITPLYLAALCNHVEIVGVLLEHGCDINNCNENNESPLYVASKWGYVDIVKLLLDNNCDINICNKVLESPLHAASKYKSCVEFEYDFPDFSLKTFEKMIHIFHSHEMKVSNKDYLEIVKLLLMKNADANICNKDGKTPMEVALEKGHADIAKLLSEHSTLQMHKQ</sequence>
<evidence type="ECO:0000259" key="5">
    <source>
        <dbReference type="Pfam" id="PF20720"/>
    </source>
</evidence>
<keyword evidence="7" id="KW-1185">Reference proteome</keyword>
<dbReference type="SMART" id="SM00248">
    <property type="entry name" value="ANK"/>
    <property type="match status" value="7"/>
</dbReference>
<dbReference type="SUPFAM" id="SSF52540">
    <property type="entry name" value="P-loop containing nucleoside triphosphate hydrolases"/>
    <property type="match status" value="1"/>
</dbReference>
<feature type="repeat" description="ANK" evidence="3">
    <location>
        <begin position="810"/>
        <end position="842"/>
    </location>
</feature>
<comment type="caution">
    <text evidence="6">The sequence shown here is derived from an EMBL/GenBank/DDBJ whole genome shotgun (WGS) entry which is preliminary data.</text>
</comment>
<dbReference type="InterPro" id="IPR027417">
    <property type="entry name" value="P-loop_NTPase"/>
</dbReference>
<dbReference type="Pfam" id="PF20720">
    <property type="entry name" value="nSTAND3"/>
    <property type="match status" value="1"/>
</dbReference>
<keyword evidence="1" id="KW-0677">Repeat</keyword>
<feature type="domain" description="DZIP3-like HEPN" evidence="4">
    <location>
        <begin position="88"/>
        <end position="207"/>
    </location>
</feature>
<organism evidence="6 7">
    <name type="scientific">Mytilus galloprovincialis</name>
    <name type="common">Mediterranean mussel</name>
    <dbReference type="NCBI Taxonomy" id="29158"/>
    <lineage>
        <taxon>Eukaryota</taxon>
        <taxon>Metazoa</taxon>
        <taxon>Spiralia</taxon>
        <taxon>Lophotrochozoa</taxon>
        <taxon>Mollusca</taxon>
        <taxon>Bivalvia</taxon>
        <taxon>Autobranchia</taxon>
        <taxon>Pteriomorphia</taxon>
        <taxon>Mytilida</taxon>
        <taxon>Mytiloidea</taxon>
        <taxon>Mytilidae</taxon>
        <taxon>Mytilinae</taxon>
        <taxon>Mytilus</taxon>
    </lineage>
</organism>
<evidence type="ECO:0000256" key="3">
    <source>
        <dbReference type="PROSITE-ProRule" id="PRU00023"/>
    </source>
</evidence>
<reference evidence="6" key="1">
    <citation type="submission" date="2018-11" db="EMBL/GenBank/DDBJ databases">
        <authorList>
            <person name="Alioto T."/>
            <person name="Alioto T."/>
        </authorList>
    </citation>
    <scope>NUCLEOTIDE SEQUENCE</scope>
</reference>
<dbReference type="Pfam" id="PF12796">
    <property type="entry name" value="Ank_2"/>
    <property type="match status" value="3"/>
</dbReference>
<dbReference type="PROSITE" id="PS50088">
    <property type="entry name" value="ANK_REPEAT"/>
    <property type="match status" value="4"/>
</dbReference>
<feature type="domain" description="Novel STAND NTPase 3" evidence="5">
    <location>
        <begin position="238"/>
        <end position="358"/>
    </location>
</feature>
<dbReference type="InterPro" id="IPR041249">
    <property type="entry name" value="HEPN_DZIP3"/>
</dbReference>
<gene>
    <name evidence="6" type="ORF">MGAL_10B003114</name>
</gene>
<feature type="repeat" description="ANK" evidence="3">
    <location>
        <begin position="780"/>
        <end position="809"/>
    </location>
</feature>
<accession>A0A8B6E7G7</accession>
<dbReference type="OrthoDB" id="5964200at2759"/>
<feature type="repeat" description="ANK" evidence="3">
    <location>
        <begin position="744"/>
        <end position="776"/>
    </location>
</feature>